<accession>A0A542DJH3</accession>
<evidence type="ECO:0000313" key="2">
    <source>
        <dbReference type="EMBL" id="TQJ03216.1"/>
    </source>
</evidence>
<evidence type="ECO:0000313" key="3">
    <source>
        <dbReference type="Proteomes" id="UP000320876"/>
    </source>
</evidence>
<proteinExistence type="predicted"/>
<dbReference type="OrthoDB" id="5180306at2"/>
<dbReference type="InterPro" id="IPR036689">
    <property type="entry name" value="ESAT-6-like_sf"/>
</dbReference>
<name>A0A542DJH3_AMYCI</name>
<evidence type="ECO:0000256" key="1">
    <source>
        <dbReference type="SAM" id="MobiDB-lite"/>
    </source>
</evidence>
<feature type="region of interest" description="Disordered" evidence="1">
    <location>
        <begin position="349"/>
        <end position="378"/>
    </location>
</feature>
<dbReference type="Proteomes" id="UP000320876">
    <property type="component" value="Unassembled WGS sequence"/>
</dbReference>
<dbReference type="SUPFAM" id="SSF140453">
    <property type="entry name" value="EsxAB dimer-like"/>
    <property type="match status" value="1"/>
</dbReference>
<organism evidence="2 3">
    <name type="scientific">Amycolatopsis cihanbeyliensis</name>
    <dbReference type="NCBI Taxonomy" id="1128664"/>
    <lineage>
        <taxon>Bacteria</taxon>
        <taxon>Bacillati</taxon>
        <taxon>Actinomycetota</taxon>
        <taxon>Actinomycetes</taxon>
        <taxon>Pseudonocardiales</taxon>
        <taxon>Pseudonocardiaceae</taxon>
        <taxon>Amycolatopsis</taxon>
    </lineage>
</organism>
<sequence>MAEQEHAAGGVTIKTGEKDLGTKATEAVPLYGNVVKTFDAGSKLTDGATGSEVGALVGEGSGFIQSLAGAGLGIATDPIGWLVGQGLNFLISVVQPLEDAIHFVSGDGPALAQAAENFDAIGKGVIELRKTFEEELKNSLQTWGGDAAEAAGTRLGEFAKGIDGVAGQAGEVSQLLQMSSMVMTVIEEFIKALLTEFVTWLIMIWIPALAAAVPSFGASTAAAGTATTAKAASAGSRVSRTIAKLRKLLDDIMAFLRSLRTRMGNVRTAFKQAMDTKRMQRGLADLELQGVGGSPLAKPVQKLYGSDGMIGGRVQDGFGRSMVNQVGDTAAAQVGAGTGTNAGVDKAARNYSNLQKGEEYDETGADQSKEETEGYLDI</sequence>
<protein>
    <recommendedName>
        <fullName evidence="4">Type VII secretion system (Wss) protein ESAT-6</fullName>
    </recommendedName>
</protein>
<gene>
    <name evidence="2" type="ORF">FB471_2968</name>
</gene>
<dbReference type="EMBL" id="VFML01000001">
    <property type="protein sequence ID" value="TQJ03216.1"/>
    <property type="molecule type" value="Genomic_DNA"/>
</dbReference>
<evidence type="ECO:0008006" key="4">
    <source>
        <dbReference type="Google" id="ProtNLM"/>
    </source>
</evidence>
<dbReference type="AlphaFoldDB" id="A0A542DJH3"/>
<comment type="caution">
    <text evidence="2">The sequence shown here is derived from an EMBL/GenBank/DDBJ whole genome shotgun (WGS) entry which is preliminary data.</text>
</comment>
<reference evidence="2 3" key="1">
    <citation type="submission" date="2019-06" db="EMBL/GenBank/DDBJ databases">
        <title>Sequencing the genomes of 1000 actinobacteria strains.</title>
        <authorList>
            <person name="Klenk H.-P."/>
        </authorList>
    </citation>
    <scope>NUCLEOTIDE SEQUENCE [LARGE SCALE GENOMIC DNA]</scope>
    <source>
        <strain evidence="2 3">DSM 45679</strain>
    </source>
</reference>
<keyword evidence="3" id="KW-1185">Reference proteome</keyword>
<dbReference type="RefSeq" id="WP_141998770.1">
    <property type="nucleotide sequence ID" value="NZ_VFML01000001.1"/>
</dbReference>